<sequence>MAIGPTLSRLEFFNVDHIEQSDGGEPMEVREQSLTVVIPTSALVEFLVNGLNQTAASKDAIVQGMTAQAESIRKVLESISVAK</sequence>
<protein>
    <submittedName>
        <fullName evidence="1">Uncharacterized protein</fullName>
    </submittedName>
</protein>
<gene>
    <name evidence="1" type="ORF">EB235_19065</name>
</gene>
<accession>A0A6M7WRS6</accession>
<evidence type="ECO:0000313" key="2">
    <source>
        <dbReference type="Proteomes" id="UP000503017"/>
    </source>
</evidence>
<dbReference type="Proteomes" id="UP000503017">
    <property type="component" value="Chromosome"/>
</dbReference>
<organism evidence="1 2">
    <name type="scientific">Mesorhizobium loti R88b</name>
    <dbReference type="NCBI Taxonomy" id="935548"/>
    <lineage>
        <taxon>Bacteria</taxon>
        <taxon>Pseudomonadati</taxon>
        <taxon>Pseudomonadota</taxon>
        <taxon>Alphaproteobacteria</taxon>
        <taxon>Hyphomicrobiales</taxon>
        <taxon>Phyllobacteriaceae</taxon>
        <taxon>Mesorhizobium</taxon>
    </lineage>
</organism>
<name>A0A6M7WRS6_RHILI</name>
<dbReference type="EMBL" id="CP033367">
    <property type="protein sequence ID" value="QKD03349.1"/>
    <property type="molecule type" value="Genomic_DNA"/>
</dbReference>
<dbReference type="AlphaFoldDB" id="A0A6M7WRS6"/>
<reference evidence="1 2" key="1">
    <citation type="submission" date="2018-10" db="EMBL/GenBank/DDBJ databases">
        <authorList>
            <person name="Perry B.J."/>
            <person name="Sullivan J.T."/>
            <person name="Murphy R.J.T."/>
            <person name="Ramsay J.P."/>
            <person name="Ronson C.W."/>
        </authorList>
    </citation>
    <scope>NUCLEOTIDE SEQUENCE [LARGE SCALE GENOMIC DNA]</scope>
    <source>
        <strain evidence="1 2">R88b</strain>
    </source>
</reference>
<proteinExistence type="predicted"/>
<evidence type="ECO:0000313" key="1">
    <source>
        <dbReference type="EMBL" id="QKD03349.1"/>
    </source>
</evidence>